<dbReference type="InterPro" id="IPR043203">
    <property type="entry name" value="VGCC_Ca_Na"/>
</dbReference>
<feature type="transmembrane region" description="Helical" evidence="6">
    <location>
        <begin position="217"/>
        <end position="235"/>
    </location>
</feature>
<evidence type="ECO:0000256" key="2">
    <source>
        <dbReference type="ARBA" id="ARBA00022692"/>
    </source>
</evidence>
<keyword evidence="2 6" id="KW-0812">Transmembrane</keyword>
<protein>
    <recommendedName>
        <fullName evidence="7">Ion transport domain-containing protein</fullName>
    </recommendedName>
</protein>
<sequence>VDGHAEDRLKRSSKVLKELANILAREGTGLQKNWIDSRQAEICTAVTILIYAVFIGCELEIETNHPNAAPELSVVFLICHVIFNVVFVAELILRLRSVGIRYCSPFNPVGFFDTCIILIGTGETLFSVVLAIMSRTEEGGDGSSVLAIAGVMRILRLLRLARLLRGFLICHELRLLVTGMMLALPTVVWAGVLFGIVVYLGTMFSVILLGNMNELRQYFGTFGLALWSHFVIVTMETWPDVADAVLEVASPLWGVYFVVFICVSSMSLMNLVTGVIAEKLLTTTDDPTPEVQVDELEVFQKEKDALKADLQEVLQDEDQIGGDHFFFVLESPKIRAWLNKLQAMLRDMCCKFAERKRWAKLVSAELPTNDLFALLCCEKREWLTLDELVDGIFSLRRYGREELASLEELQRDVEEKTVEHLNSLQQNLEEELSKMSALVEHDGIVEEGVSWAAWEKDIKSLEDLAAELQLGPCHRADSVNS</sequence>
<dbReference type="PANTHER" id="PTHR10037:SF62">
    <property type="entry name" value="SODIUM CHANNEL PROTEIN 60E"/>
    <property type="match status" value="1"/>
</dbReference>
<dbReference type="InterPro" id="IPR005821">
    <property type="entry name" value="Ion_trans_dom"/>
</dbReference>
<comment type="subcellular location">
    <subcellularLocation>
        <location evidence="1">Membrane</location>
        <topology evidence="1">Multi-pass membrane protein</topology>
    </subcellularLocation>
</comment>
<feature type="non-terminal residue" evidence="8">
    <location>
        <position position="1"/>
    </location>
</feature>
<evidence type="ECO:0000313" key="9">
    <source>
        <dbReference type="EMBL" id="CAL4804628.1"/>
    </source>
</evidence>
<keyword evidence="10" id="KW-1185">Reference proteome</keyword>
<dbReference type="InterPro" id="IPR027359">
    <property type="entry name" value="Volt_channel_dom_sf"/>
</dbReference>
<evidence type="ECO:0000256" key="4">
    <source>
        <dbReference type="ARBA" id="ARBA00023136"/>
    </source>
</evidence>
<evidence type="ECO:0000313" key="10">
    <source>
        <dbReference type="Proteomes" id="UP001152797"/>
    </source>
</evidence>
<gene>
    <name evidence="8" type="ORF">C1SCF055_LOCUS41970</name>
</gene>
<comment type="caution">
    <text evidence="8">The sequence shown here is derived from an EMBL/GenBank/DDBJ whole genome shotgun (WGS) entry which is preliminary data.</text>
</comment>
<name>A0A9P1DW62_9DINO</name>
<feature type="non-terminal residue" evidence="8">
    <location>
        <position position="481"/>
    </location>
</feature>
<dbReference type="EMBL" id="CAMXCT030006629">
    <property type="protein sequence ID" value="CAL4804628.1"/>
    <property type="molecule type" value="Genomic_DNA"/>
</dbReference>
<dbReference type="PANTHER" id="PTHR10037">
    <property type="entry name" value="VOLTAGE-GATED CATION CHANNEL CALCIUM AND SODIUM"/>
    <property type="match status" value="1"/>
</dbReference>
<evidence type="ECO:0000256" key="3">
    <source>
        <dbReference type="ARBA" id="ARBA00022989"/>
    </source>
</evidence>
<keyword evidence="3 6" id="KW-1133">Transmembrane helix</keyword>
<dbReference type="SUPFAM" id="SSF81324">
    <property type="entry name" value="Voltage-gated potassium channels"/>
    <property type="match status" value="1"/>
</dbReference>
<dbReference type="EMBL" id="CAMXCT020006629">
    <property type="protein sequence ID" value="CAL1170691.1"/>
    <property type="molecule type" value="Genomic_DNA"/>
</dbReference>
<organism evidence="8">
    <name type="scientific">Cladocopium goreaui</name>
    <dbReference type="NCBI Taxonomy" id="2562237"/>
    <lineage>
        <taxon>Eukaryota</taxon>
        <taxon>Sar</taxon>
        <taxon>Alveolata</taxon>
        <taxon>Dinophyceae</taxon>
        <taxon>Suessiales</taxon>
        <taxon>Symbiodiniaceae</taxon>
        <taxon>Cladocopium</taxon>
    </lineage>
</organism>
<dbReference type="OrthoDB" id="416690at2759"/>
<feature type="transmembrane region" description="Helical" evidence="6">
    <location>
        <begin position="163"/>
        <end position="182"/>
    </location>
</feature>
<feature type="domain" description="Ion transport" evidence="7">
    <location>
        <begin position="42"/>
        <end position="279"/>
    </location>
</feature>
<keyword evidence="4 6" id="KW-0472">Membrane</keyword>
<feature type="coiled-coil region" evidence="5">
    <location>
        <begin position="406"/>
        <end position="441"/>
    </location>
</feature>
<keyword evidence="5" id="KW-0175">Coiled coil</keyword>
<dbReference type="Pfam" id="PF00520">
    <property type="entry name" value="Ion_trans"/>
    <property type="match status" value="1"/>
</dbReference>
<feature type="transmembrane region" description="Helical" evidence="6">
    <location>
        <begin position="73"/>
        <end position="93"/>
    </location>
</feature>
<evidence type="ECO:0000259" key="7">
    <source>
        <dbReference type="Pfam" id="PF00520"/>
    </source>
</evidence>
<dbReference type="Proteomes" id="UP001152797">
    <property type="component" value="Unassembled WGS sequence"/>
</dbReference>
<evidence type="ECO:0000256" key="1">
    <source>
        <dbReference type="ARBA" id="ARBA00004141"/>
    </source>
</evidence>
<reference evidence="9 10" key="2">
    <citation type="submission" date="2024-05" db="EMBL/GenBank/DDBJ databases">
        <authorList>
            <person name="Chen Y."/>
            <person name="Shah S."/>
            <person name="Dougan E. K."/>
            <person name="Thang M."/>
            <person name="Chan C."/>
        </authorList>
    </citation>
    <scope>NUCLEOTIDE SEQUENCE [LARGE SCALE GENOMIC DNA]</scope>
</reference>
<feature type="transmembrane region" description="Helical" evidence="6">
    <location>
        <begin position="255"/>
        <end position="277"/>
    </location>
</feature>
<accession>A0A9P1DW62</accession>
<dbReference type="EMBL" id="CAMXCT010006629">
    <property type="protein sequence ID" value="CAI4017316.1"/>
    <property type="molecule type" value="Genomic_DNA"/>
</dbReference>
<proteinExistence type="predicted"/>
<dbReference type="Gene3D" id="1.10.287.70">
    <property type="match status" value="1"/>
</dbReference>
<feature type="transmembrane region" description="Helical" evidence="6">
    <location>
        <begin position="188"/>
        <end position="210"/>
    </location>
</feature>
<dbReference type="Gene3D" id="1.20.120.350">
    <property type="entry name" value="Voltage-gated potassium channels. Chain C"/>
    <property type="match status" value="1"/>
</dbReference>
<reference evidence="8" key="1">
    <citation type="submission" date="2022-10" db="EMBL/GenBank/DDBJ databases">
        <authorList>
            <person name="Chen Y."/>
            <person name="Dougan E. K."/>
            <person name="Chan C."/>
            <person name="Rhodes N."/>
            <person name="Thang M."/>
        </authorList>
    </citation>
    <scope>NUCLEOTIDE SEQUENCE</scope>
</reference>
<dbReference type="GO" id="GO:0001518">
    <property type="term" value="C:voltage-gated sodium channel complex"/>
    <property type="evidence" value="ECO:0007669"/>
    <property type="project" value="TreeGrafter"/>
</dbReference>
<evidence type="ECO:0000256" key="5">
    <source>
        <dbReference type="SAM" id="Coils"/>
    </source>
</evidence>
<dbReference type="AlphaFoldDB" id="A0A9P1DW62"/>
<dbReference type="GO" id="GO:0005248">
    <property type="term" value="F:voltage-gated sodium channel activity"/>
    <property type="evidence" value="ECO:0007669"/>
    <property type="project" value="TreeGrafter"/>
</dbReference>
<evidence type="ECO:0000256" key="6">
    <source>
        <dbReference type="SAM" id="Phobius"/>
    </source>
</evidence>
<evidence type="ECO:0000313" key="8">
    <source>
        <dbReference type="EMBL" id="CAI4017316.1"/>
    </source>
</evidence>